<dbReference type="FunFam" id="3.90.70.200:FF:000005">
    <property type="entry name" value="Related to Pol II transcription elongation factor"/>
    <property type="match status" value="1"/>
</dbReference>
<feature type="region of interest" description="Disordered" evidence="5">
    <location>
        <begin position="549"/>
        <end position="576"/>
    </location>
</feature>
<feature type="compositionally biased region" description="Basic and acidic residues" evidence="5">
    <location>
        <begin position="213"/>
        <end position="246"/>
    </location>
</feature>
<name>A7EI24_SCLS1</name>
<evidence type="ECO:0000256" key="1">
    <source>
        <dbReference type="ARBA" id="ARBA00004123"/>
    </source>
</evidence>
<comment type="subcellular location">
    <subcellularLocation>
        <location evidence="1">Nucleus</location>
    </subcellularLocation>
</comment>
<evidence type="ECO:0000313" key="8">
    <source>
        <dbReference type="Proteomes" id="UP000001312"/>
    </source>
</evidence>
<accession>A7EI24</accession>
<feature type="region of interest" description="Disordered" evidence="5">
    <location>
        <begin position="156"/>
        <end position="274"/>
    </location>
</feature>
<dbReference type="FunCoup" id="A7EI24">
    <property type="interactions" value="329"/>
</dbReference>
<dbReference type="SMART" id="SM00719">
    <property type="entry name" value="Plus3"/>
    <property type="match status" value="1"/>
</dbReference>
<reference evidence="8" key="1">
    <citation type="journal article" date="2011" name="PLoS Genet.">
        <title>Genomic analysis of the necrotrophic fungal pathogens Sclerotinia sclerotiorum and Botrytis cinerea.</title>
        <authorList>
            <person name="Amselem J."/>
            <person name="Cuomo C.A."/>
            <person name="van Kan J.A."/>
            <person name="Viaud M."/>
            <person name="Benito E.P."/>
            <person name="Couloux A."/>
            <person name="Coutinho P.M."/>
            <person name="de Vries R.P."/>
            <person name="Dyer P.S."/>
            <person name="Fillinger S."/>
            <person name="Fournier E."/>
            <person name="Gout L."/>
            <person name="Hahn M."/>
            <person name="Kohn L."/>
            <person name="Lapalu N."/>
            <person name="Plummer K.M."/>
            <person name="Pradier J.M."/>
            <person name="Quevillon E."/>
            <person name="Sharon A."/>
            <person name="Simon A."/>
            <person name="ten Have A."/>
            <person name="Tudzynski B."/>
            <person name="Tudzynski P."/>
            <person name="Wincker P."/>
            <person name="Andrew M."/>
            <person name="Anthouard V."/>
            <person name="Beever R.E."/>
            <person name="Beffa R."/>
            <person name="Benoit I."/>
            <person name="Bouzid O."/>
            <person name="Brault B."/>
            <person name="Chen Z."/>
            <person name="Choquer M."/>
            <person name="Collemare J."/>
            <person name="Cotton P."/>
            <person name="Danchin E.G."/>
            <person name="Da Silva C."/>
            <person name="Gautier A."/>
            <person name="Giraud C."/>
            <person name="Giraud T."/>
            <person name="Gonzalez C."/>
            <person name="Grossetete S."/>
            <person name="Guldener U."/>
            <person name="Henrissat B."/>
            <person name="Howlett B.J."/>
            <person name="Kodira C."/>
            <person name="Kretschmer M."/>
            <person name="Lappartient A."/>
            <person name="Leroch M."/>
            <person name="Levis C."/>
            <person name="Mauceli E."/>
            <person name="Neuveglise C."/>
            <person name="Oeser B."/>
            <person name="Pearson M."/>
            <person name="Poulain J."/>
            <person name="Poussereau N."/>
            <person name="Quesneville H."/>
            <person name="Rascle C."/>
            <person name="Schumacher J."/>
            <person name="Segurens B."/>
            <person name="Sexton A."/>
            <person name="Silva E."/>
            <person name="Sirven C."/>
            <person name="Soanes D.M."/>
            <person name="Talbot N.J."/>
            <person name="Templeton M."/>
            <person name="Yandava C."/>
            <person name="Yarden O."/>
            <person name="Zeng Q."/>
            <person name="Rollins J.A."/>
            <person name="Lebrun M.H."/>
            <person name="Dickman M."/>
        </authorList>
    </citation>
    <scope>NUCLEOTIDE SEQUENCE [LARGE SCALE GENOMIC DNA]</scope>
    <source>
        <strain evidence="8">ATCC 18683 / 1980 / Ss-1</strain>
    </source>
</reference>
<dbReference type="SUPFAM" id="SSF159042">
    <property type="entry name" value="Plus3-like"/>
    <property type="match status" value="1"/>
</dbReference>
<keyword evidence="2" id="KW-0805">Transcription regulation</keyword>
<feature type="compositionally biased region" description="Acidic residues" evidence="5">
    <location>
        <begin position="247"/>
        <end position="258"/>
    </location>
</feature>
<feature type="compositionally biased region" description="Polar residues" evidence="5">
    <location>
        <begin position="562"/>
        <end position="576"/>
    </location>
</feature>
<dbReference type="GeneID" id="5489583"/>
<sequence length="627" mass="70164">MAAELIDFYQNFLRTGLYNGGYDDELLALAGDDSSGEEQVATNDGGRHSSSSPDRNGAVKSAAKKGGKKGGRRNDDSEEEGEASSGDESVRSERSAPMDESDSDSDGPSFRDDADRYPLEGRFMNAADKASIMSMPEIQREQVLADRAQEIERDRQNRALRQLLNARDAENKKADKKRKAGTADLEENQRKTSRQRTKLGGGKVGEASTGIDSLKRARAEKNDRQRRRDQDKERRGDDGRRDTRDDYSDDDGDGDSEVEWTASKSKKRSASPDYRDAEPAVLYDLERVRVGRSRFAMVCFYPGFDEAITGCFVRVNIGVDKETNQNLYRMGLVKGFKEDKPYAMMSSNGKQFSTTQYVIAAHGKSERSWPFIACSDSRFTEAEWQRYKQNCIADGIPVPTKPKLMQKCAEINALVNRPWTEAELQEKLKKSGVLTEKWNATERVRLNNAIKEQKALGNTEMEEKYRSELEALENSKLAYGTTLKSTPKKMVHSQQDRLAELNRLNRRKNIEEVRQAQINERRAARQAEAAIARGEVVDEDHSRRVKTRATFKHDHTGGKDSATATPVSGTSTNNTPKLVAKKDALPVPNFSKLQTSMKGGVPGFRKPLMDDDIIASIDIGISDDLEL</sequence>
<protein>
    <recommendedName>
        <fullName evidence="6">Plus3 domain-containing protein</fullName>
    </recommendedName>
</protein>
<dbReference type="GO" id="GO:1990269">
    <property type="term" value="F:RNA polymerase II C-terminal domain phosphoserine binding"/>
    <property type="evidence" value="ECO:0000318"/>
    <property type="project" value="GO_Central"/>
</dbReference>
<keyword evidence="3" id="KW-0804">Transcription</keyword>
<organism evidence="7 8">
    <name type="scientific">Sclerotinia sclerotiorum (strain ATCC 18683 / 1980 / Ss-1)</name>
    <name type="common">White mold</name>
    <name type="synonym">Whetzelinia sclerotiorum</name>
    <dbReference type="NCBI Taxonomy" id="665079"/>
    <lineage>
        <taxon>Eukaryota</taxon>
        <taxon>Fungi</taxon>
        <taxon>Dikarya</taxon>
        <taxon>Ascomycota</taxon>
        <taxon>Pezizomycotina</taxon>
        <taxon>Leotiomycetes</taxon>
        <taxon>Helotiales</taxon>
        <taxon>Sclerotiniaceae</taxon>
        <taxon>Sclerotinia</taxon>
    </lineage>
</organism>
<feature type="region of interest" description="Disordered" evidence="5">
    <location>
        <begin position="33"/>
        <end position="122"/>
    </location>
</feature>
<dbReference type="GO" id="GO:0016593">
    <property type="term" value="C:Cdc73/Paf1 complex"/>
    <property type="evidence" value="ECO:0000318"/>
    <property type="project" value="GO_Central"/>
</dbReference>
<dbReference type="PANTHER" id="PTHR13115">
    <property type="entry name" value="RNA POLYMERASE-ASSOCIATED PROTEIN RTF1 HOMOLOG"/>
    <property type="match status" value="1"/>
</dbReference>
<feature type="compositionally biased region" description="Basic and acidic residues" evidence="5">
    <location>
        <begin position="109"/>
        <end position="119"/>
    </location>
</feature>
<proteinExistence type="predicted"/>
<evidence type="ECO:0000256" key="5">
    <source>
        <dbReference type="SAM" id="MobiDB-lite"/>
    </source>
</evidence>
<dbReference type="PROSITE" id="PS51360">
    <property type="entry name" value="PLUS3"/>
    <property type="match status" value="1"/>
</dbReference>
<dbReference type="STRING" id="665079.A7EI24"/>
<dbReference type="KEGG" id="ssl:SS1G_04966"/>
<feature type="compositionally biased region" description="Basic residues" evidence="5">
    <location>
        <begin position="62"/>
        <end position="71"/>
    </location>
</feature>
<dbReference type="HOGENOM" id="CLU_019525_0_0_1"/>
<keyword evidence="4" id="KW-0539">Nucleus</keyword>
<gene>
    <name evidence="7" type="ORF">SS1G_04966</name>
</gene>
<dbReference type="InParanoid" id="A7EI24"/>
<evidence type="ECO:0000259" key="6">
    <source>
        <dbReference type="PROSITE" id="PS51360"/>
    </source>
</evidence>
<dbReference type="RefSeq" id="XP_001593539.1">
    <property type="nucleotide sequence ID" value="XM_001593489.1"/>
</dbReference>
<dbReference type="eggNOG" id="KOG2402">
    <property type="taxonomic scope" value="Eukaryota"/>
</dbReference>
<dbReference type="Gene3D" id="3.90.70.200">
    <property type="entry name" value="Plus-3 domain"/>
    <property type="match status" value="1"/>
</dbReference>
<dbReference type="AlphaFoldDB" id="A7EI24"/>
<feature type="domain" description="Plus3" evidence="6">
    <location>
        <begin position="279"/>
        <end position="416"/>
    </location>
</feature>
<dbReference type="InterPro" id="IPR004343">
    <property type="entry name" value="Plus-3_dom"/>
</dbReference>
<dbReference type="Proteomes" id="UP000001312">
    <property type="component" value="Unassembled WGS sequence"/>
</dbReference>
<evidence type="ECO:0000313" key="7">
    <source>
        <dbReference type="EMBL" id="EDO02490.1"/>
    </source>
</evidence>
<keyword evidence="8" id="KW-1185">Reference proteome</keyword>
<evidence type="ECO:0000256" key="4">
    <source>
        <dbReference type="ARBA" id="ARBA00023242"/>
    </source>
</evidence>
<dbReference type="PANTHER" id="PTHR13115:SF8">
    <property type="entry name" value="RNA POLYMERASE-ASSOCIATED PROTEIN RTF1 HOMOLOG"/>
    <property type="match status" value="1"/>
</dbReference>
<feature type="compositionally biased region" description="Basic and acidic residues" evidence="5">
    <location>
        <begin position="88"/>
        <end position="97"/>
    </location>
</feature>
<dbReference type="GO" id="GO:0003677">
    <property type="term" value="F:DNA binding"/>
    <property type="evidence" value="ECO:0007669"/>
    <property type="project" value="InterPro"/>
</dbReference>
<dbReference type="InterPro" id="IPR036128">
    <property type="entry name" value="Plus3-like_sf"/>
</dbReference>
<evidence type="ECO:0000256" key="3">
    <source>
        <dbReference type="ARBA" id="ARBA00023163"/>
    </source>
</evidence>
<evidence type="ECO:0000256" key="2">
    <source>
        <dbReference type="ARBA" id="ARBA00023015"/>
    </source>
</evidence>
<dbReference type="Pfam" id="PF03126">
    <property type="entry name" value="Plus-3"/>
    <property type="match status" value="1"/>
</dbReference>
<dbReference type="OMA" id="ISGCYAR"/>
<dbReference type="EMBL" id="CH476626">
    <property type="protein sequence ID" value="EDO02490.1"/>
    <property type="molecule type" value="Genomic_DNA"/>
</dbReference>